<dbReference type="Gene3D" id="3.40.1650.10">
    <property type="entry name" value="RbsD-like domain"/>
    <property type="match status" value="1"/>
</dbReference>
<keyword evidence="2" id="KW-0413">Isomerase</keyword>
<dbReference type="SUPFAM" id="SSF102546">
    <property type="entry name" value="RbsD-like"/>
    <property type="match status" value="1"/>
</dbReference>
<dbReference type="PANTHER" id="PTHR31690:SF4">
    <property type="entry name" value="FUCOSE MUTAROTASE"/>
    <property type="match status" value="1"/>
</dbReference>
<comment type="catalytic activity">
    <reaction evidence="3">
        <text>alpha-L-fucose = beta-L-fucose</text>
        <dbReference type="Rhea" id="RHEA:25580"/>
        <dbReference type="ChEBI" id="CHEBI:42548"/>
        <dbReference type="ChEBI" id="CHEBI:42589"/>
        <dbReference type="EC" id="5.1.3.29"/>
    </reaction>
</comment>
<comment type="catalytic activity">
    <reaction evidence="1">
        <text>beta-D-ribopyranose = beta-D-ribofuranose</text>
        <dbReference type="Rhea" id="RHEA:25432"/>
        <dbReference type="ChEBI" id="CHEBI:27476"/>
        <dbReference type="ChEBI" id="CHEBI:47002"/>
        <dbReference type="EC" id="5.4.99.62"/>
    </reaction>
</comment>
<dbReference type="EMBL" id="QRGA01000003">
    <property type="protein sequence ID" value="RDU99773.1"/>
    <property type="molecule type" value="Genomic_DNA"/>
</dbReference>
<dbReference type="PANTHER" id="PTHR31690">
    <property type="entry name" value="FUCOSE MUTAROTASE"/>
    <property type="match status" value="1"/>
</dbReference>
<accession>A0A3D8K2V8</accession>
<evidence type="ECO:0000256" key="3">
    <source>
        <dbReference type="ARBA" id="ARBA00036324"/>
    </source>
</evidence>
<name>A0A3D8K2V8_9BURK</name>
<gene>
    <name evidence="4" type="ORF">DWV00_04980</name>
</gene>
<dbReference type="Pfam" id="PF05025">
    <property type="entry name" value="RbsD_FucU"/>
    <property type="match status" value="1"/>
</dbReference>
<dbReference type="InterPro" id="IPR050443">
    <property type="entry name" value="RbsD/FucU_mutarotase"/>
</dbReference>
<evidence type="ECO:0000256" key="1">
    <source>
        <dbReference type="ARBA" id="ARBA00000223"/>
    </source>
</evidence>
<proteinExistence type="predicted"/>
<protein>
    <submittedName>
        <fullName evidence="4">Ribose ABC transporter</fullName>
    </submittedName>
</protein>
<evidence type="ECO:0000313" key="4">
    <source>
        <dbReference type="EMBL" id="RDU99773.1"/>
    </source>
</evidence>
<reference evidence="4 5" key="1">
    <citation type="submission" date="2018-08" db="EMBL/GenBank/DDBJ databases">
        <title>Paraburkholderia sp. DHOM06 isolated from forest soil.</title>
        <authorList>
            <person name="Gao Z.-H."/>
            <person name="Qiu L.-H."/>
        </authorList>
    </citation>
    <scope>NUCLEOTIDE SEQUENCE [LARGE SCALE GENOMIC DNA]</scope>
    <source>
        <strain evidence="4 5">DHOM06</strain>
    </source>
</reference>
<dbReference type="AlphaFoldDB" id="A0A3D8K2V8"/>
<dbReference type="Proteomes" id="UP000256838">
    <property type="component" value="Unassembled WGS sequence"/>
</dbReference>
<sequence length="165" mass="17753">MLKHLDPLLNADVLHALRAMGHGDEIVICDANFPADSVARATVLGKLLRMDGADAARAVRAVLSVLPLDTFVEAPAMRMEVVGDAQAMPIVQREAQAEVDRAEERSVPFAPIERHAFYARARKAYCVIATGETRGYGCFIFAKGVLLAPDAPLASSDARPAERGK</sequence>
<dbReference type="GO" id="GO:0042806">
    <property type="term" value="F:fucose binding"/>
    <property type="evidence" value="ECO:0007669"/>
    <property type="project" value="TreeGrafter"/>
</dbReference>
<organism evidence="4 5">
    <name type="scientific">Trinickia dinghuensis</name>
    <dbReference type="NCBI Taxonomy" id="2291023"/>
    <lineage>
        <taxon>Bacteria</taxon>
        <taxon>Pseudomonadati</taxon>
        <taxon>Pseudomonadota</taxon>
        <taxon>Betaproteobacteria</taxon>
        <taxon>Burkholderiales</taxon>
        <taxon>Burkholderiaceae</taxon>
        <taxon>Trinickia</taxon>
    </lineage>
</organism>
<keyword evidence="5" id="KW-1185">Reference proteome</keyword>
<dbReference type="GO" id="GO:0036373">
    <property type="term" value="F:L-fucose mutarotase activity"/>
    <property type="evidence" value="ECO:0007669"/>
    <property type="project" value="UniProtKB-EC"/>
</dbReference>
<dbReference type="InterPro" id="IPR023750">
    <property type="entry name" value="RbsD-like_sf"/>
</dbReference>
<dbReference type="GO" id="GO:0006004">
    <property type="term" value="P:fucose metabolic process"/>
    <property type="evidence" value="ECO:0007669"/>
    <property type="project" value="TreeGrafter"/>
</dbReference>
<dbReference type="InterPro" id="IPR007721">
    <property type="entry name" value="RbsD_FucU"/>
</dbReference>
<evidence type="ECO:0000313" key="5">
    <source>
        <dbReference type="Proteomes" id="UP000256838"/>
    </source>
</evidence>
<dbReference type="OrthoDB" id="7947972at2"/>
<dbReference type="RefSeq" id="WP_115532443.1">
    <property type="nucleotide sequence ID" value="NZ_QRGA01000003.1"/>
</dbReference>
<evidence type="ECO:0000256" key="2">
    <source>
        <dbReference type="ARBA" id="ARBA00023235"/>
    </source>
</evidence>
<comment type="caution">
    <text evidence="4">The sequence shown here is derived from an EMBL/GenBank/DDBJ whole genome shotgun (WGS) entry which is preliminary data.</text>
</comment>
<dbReference type="GO" id="GO:0062193">
    <property type="term" value="F:D-ribose pyranase activity"/>
    <property type="evidence" value="ECO:0007669"/>
    <property type="project" value="UniProtKB-EC"/>
</dbReference>